<dbReference type="InterPro" id="IPR013525">
    <property type="entry name" value="ABC2_TM"/>
</dbReference>
<comment type="subcellular location">
    <subcellularLocation>
        <location evidence="1">Membrane</location>
        <topology evidence="1">Multi-pass membrane protein</topology>
    </subcellularLocation>
</comment>
<dbReference type="RefSeq" id="WP_006626712.1">
    <property type="nucleotide sequence ID" value="NZ_ADFR01000002.1"/>
</dbReference>
<dbReference type="EMBL" id="ADFR01000002">
    <property type="protein sequence ID" value="EFC06367.1"/>
    <property type="molecule type" value="Genomic_DNA"/>
</dbReference>
<reference evidence="8" key="1">
    <citation type="submission" date="2009-12" db="EMBL/GenBank/DDBJ databases">
        <title>Sequence of Clostridiales genomosp. BVAB3 str. UPII9-5.</title>
        <authorList>
            <person name="Madupu R."/>
            <person name="Durkin A.S."/>
            <person name="Torralba M."/>
            <person name="Methe B."/>
            <person name="Sutton G.G."/>
            <person name="Strausberg R.L."/>
            <person name="Nelson K.E."/>
        </authorList>
    </citation>
    <scope>NUCLEOTIDE SEQUENCE [LARGE SCALE GENOMIC DNA]</scope>
    <source>
        <strain evidence="8">W1219</strain>
    </source>
</reference>
<evidence type="ECO:0000256" key="4">
    <source>
        <dbReference type="ARBA" id="ARBA00023136"/>
    </source>
</evidence>
<feature type="transmembrane region" description="Helical" evidence="5">
    <location>
        <begin position="168"/>
        <end position="187"/>
    </location>
</feature>
<feature type="transmembrane region" description="Helical" evidence="5">
    <location>
        <begin position="224"/>
        <end position="243"/>
    </location>
</feature>
<evidence type="ECO:0000313" key="8">
    <source>
        <dbReference type="Proteomes" id="UP000005017"/>
    </source>
</evidence>
<dbReference type="STRING" id="679192.HMPREF9013_1075"/>
<dbReference type="Pfam" id="PF01061">
    <property type="entry name" value="ABC2_membrane"/>
    <property type="match status" value="1"/>
</dbReference>
<dbReference type="AlphaFoldDB" id="D2MMU1"/>
<feature type="transmembrane region" description="Helical" evidence="5">
    <location>
        <begin position="54"/>
        <end position="72"/>
    </location>
</feature>
<comment type="caution">
    <text evidence="7">The sequence shown here is derived from an EMBL/GenBank/DDBJ whole genome shotgun (WGS) entry which is preliminary data.</text>
</comment>
<dbReference type="eggNOG" id="COG0842">
    <property type="taxonomic scope" value="Bacteria"/>
</dbReference>
<keyword evidence="3 5" id="KW-1133">Transmembrane helix</keyword>
<evidence type="ECO:0000313" key="7">
    <source>
        <dbReference type="EMBL" id="EFC06367.1"/>
    </source>
</evidence>
<name>D2MMU1_9FIRM</name>
<evidence type="ECO:0000256" key="5">
    <source>
        <dbReference type="SAM" id="Phobius"/>
    </source>
</evidence>
<gene>
    <name evidence="7" type="ORF">HMPREF9013_1075</name>
</gene>
<feature type="transmembrane region" description="Helical" evidence="5">
    <location>
        <begin position="135"/>
        <end position="156"/>
    </location>
</feature>
<feature type="transmembrane region" description="Helical" evidence="5">
    <location>
        <begin position="12"/>
        <end position="34"/>
    </location>
</feature>
<dbReference type="OrthoDB" id="9797193at2"/>
<protein>
    <submittedName>
        <fullName evidence="7">ABC-2 type transporter</fullName>
    </submittedName>
</protein>
<keyword evidence="8" id="KW-1185">Reference proteome</keyword>
<evidence type="ECO:0000259" key="6">
    <source>
        <dbReference type="Pfam" id="PF01061"/>
    </source>
</evidence>
<dbReference type="GO" id="GO:0016020">
    <property type="term" value="C:membrane"/>
    <property type="evidence" value="ECO:0007669"/>
    <property type="project" value="UniProtKB-SubCell"/>
</dbReference>
<organism evidence="7 8">
    <name type="scientific">Bulleidia extructa W1219</name>
    <dbReference type="NCBI Taxonomy" id="679192"/>
    <lineage>
        <taxon>Bacteria</taxon>
        <taxon>Bacillati</taxon>
        <taxon>Bacillota</taxon>
        <taxon>Erysipelotrichia</taxon>
        <taxon>Erysipelotrichales</taxon>
        <taxon>Erysipelotrichaceae</taxon>
        <taxon>Bulleidia</taxon>
    </lineage>
</organism>
<accession>D2MMU1</accession>
<evidence type="ECO:0000256" key="3">
    <source>
        <dbReference type="ARBA" id="ARBA00022989"/>
    </source>
</evidence>
<evidence type="ECO:0000256" key="1">
    <source>
        <dbReference type="ARBA" id="ARBA00004141"/>
    </source>
</evidence>
<sequence>MNKYTIKYEFLNTLYNGYSIFFGTIFPILLIHLISRSVLKNVPENMKSEVITTIFMGMAMLIPLASIFLSHASTYSNELDKRVPERILLFGFSEKDIFLNKLISYSIFLTLCLGIYLLGTIPFFNLKIPTLKAGIIWILGIYVLSGIMMALAHGLATMIRKFGPTYGVSMGIYFAMMILSGNMGVSVSDLPKSLRWLSDLLPMRQLGSGYIDFWMGRDFNFGPLIQSMIFMTAVSTVILLIAFKVRDRKN</sequence>
<proteinExistence type="predicted"/>
<feature type="transmembrane region" description="Helical" evidence="5">
    <location>
        <begin position="102"/>
        <end position="123"/>
    </location>
</feature>
<keyword evidence="2 5" id="KW-0812">Transmembrane</keyword>
<dbReference type="Proteomes" id="UP000005017">
    <property type="component" value="Unassembled WGS sequence"/>
</dbReference>
<dbReference type="GO" id="GO:0140359">
    <property type="term" value="F:ABC-type transporter activity"/>
    <property type="evidence" value="ECO:0007669"/>
    <property type="project" value="InterPro"/>
</dbReference>
<keyword evidence="4 5" id="KW-0472">Membrane</keyword>
<feature type="domain" description="ABC-2 type transporter transmembrane" evidence="6">
    <location>
        <begin position="6"/>
        <end position="209"/>
    </location>
</feature>
<evidence type="ECO:0000256" key="2">
    <source>
        <dbReference type="ARBA" id="ARBA00022692"/>
    </source>
</evidence>